<keyword evidence="12 16" id="KW-0630">Potassium</keyword>
<dbReference type="Pfam" id="PF03309">
    <property type="entry name" value="Pan_kinase"/>
    <property type="match status" value="1"/>
</dbReference>
<dbReference type="PANTHER" id="PTHR34265">
    <property type="entry name" value="TYPE III PANTOTHENATE KINASE"/>
    <property type="match status" value="1"/>
</dbReference>
<evidence type="ECO:0000256" key="9">
    <source>
        <dbReference type="ARBA" id="ARBA00022741"/>
    </source>
</evidence>
<dbReference type="Gene3D" id="3.30.420.40">
    <property type="match status" value="2"/>
</dbReference>
<evidence type="ECO:0000256" key="1">
    <source>
        <dbReference type="ARBA" id="ARBA00001206"/>
    </source>
</evidence>
<evidence type="ECO:0000256" key="8">
    <source>
        <dbReference type="ARBA" id="ARBA00022679"/>
    </source>
</evidence>
<keyword evidence="9 16" id="KW-0547">Nucleotide-binding</keyword>
<feature type="binding site" evidence="16">
    <location>
        <position position="137"/>
    </location>
    <ligand>
        <name>ATP</name>
        <dbReference type="ChEBI" id="CHEBI:30616"/>
    </ligand>
</feature>
<keyword evidence="10 16" id="KW-0418">Kinase</keyword>
<dbReference type="NCBIfam" id="NF009855">
    <property type="entry name" value="PRK13321.1"/>
    <property type="match status" value="1"/>
</dbReference>
<evidence type="ECO:0000256" key="6">
    <source>
        <dbReference type="ARBA" id="ARBA00012102"/>
    </source>
</evidence>
<evidence type="ECO:0000256" key="11">
    <source>
        <dbReference type="ARBA" id="ARBA00022840"/>
    </source>
</evidence>
<evidence type="ECO:0000256" key="7">
    <source>
        <dbReference type="ARBA" id="ARBA00022490"/>
    </source>
</evidence>
<dbReference type="NCBIfam" id="TIGR00671">
    <property type="entry name" value="baf"/>
    <property type="match status" value="1"/>
</dbReference>
<feature type="binding site" evidence="16">
    <location>
        <position position="134"/>
    </location>
    <ligand>
        <name>K(+)</name>
        <dbReference type="ChEBI" id="CHEBI:29103"/>
    </ligand>
</feature>
<dbReference type="InterPro" id="IPR043129">
    <property type="entry name" value="ATPase_NBD"/>
</dbReference>
<keyword evidence="11 16" id="KW-0067">ATP-binding</keyword>
<proteinExistence type="inferred from homology"/>
<dbReference type="Proteomes" id="UP000824225">
    <property type="component" value="Unassembled WGS sequence"/>
</dbReference>
<organism evidence="17 18">
    <name type="scientific">Candidatus Mailhella merdigallinarum</name>
    <dbReference type="NCBI Taxonomy" id="2838658"/>
    <lineage>
        <taxon>Bacteria</taxon>
        <taxon>Pseudomonadati</taxon>
        <taxon>Thermodesulfobacteriota</taxon>
        <taxon>Desulfovibrionia</taxon>
        <taxon>Desulfovibrionales</taxon>
        <taxon>Desulfovibrionaceae</taxon>
        <taxon>Mailhella</taxon>
    </lineage>
</organism>
<evidence type="ECO:0000313" key="18">
    <source>
        <dbReference type="Proteomes" id="UP000824225"/>
    </source>
</evidence>
<sequence>MPDTLLLADIGNTCVKIGLASHAGMDATYALPTRVRYTADSLGLSLLELLRHAERTPDDLTACVMCSVVPDFDVLFRQACARFLKREPLAFPSDFSLDMENHYERPDEVGADRLLAAYAARRLYPGPASLISVDFGTATTFDCVSGNAYLGGLICPGVLSSHAALAVGTAKLPRISLEVRADVPLVGRSTTTSMRHGFVFGFAAMTEGLCRRLKEQLPGPVEVVGTGGFAADVARVCDVVDHLRPDLILEGLRLAWAGRRP</sequence>
<comment type="function">
    <text evidence="16">Catalyzes the phosphorylation of pantothenate (Pan), the first step in CoA biosynthesis.</text>
</comment>
<comment type="subcellular location">
    <subcellularLocation>
        <location evidence="3 16">Cytoplasm</location>
    </subcellularLocation>
</comment>
<evidence type="ECO:0000256" key="10">
    <source>
        <dbReference type="ARBA" id="ARBA00022777"/>
    </source>
</evidence>
<comment type="catalytic activity">
    <reaction evidence="1 16">
        <text>(R)-pantothenate + ATP = (R)-4'-phosphopantothenate + ADP + H(+)</text>
        <dbReference type="Rhea" id="RHEA:16373"/>
        <dbReference type="ChEBI" id="CHEBI:10986"/>
        <dbReference type="ChEBI" id="CHEBI:15378"/>
        <dbReference type="ChEBI" id="CHEBI:29032"/>
        <dbReference type="ChEBI" id="CHEBI:30616"/>
        <dbReference type="ChEBI" id="CHEBI:456216"/>
        <dbReference type="EC" id="2.7.1.33"/>
    </reaction>
</comment>
<keyword evidence="8 16" id="KW-0808">Transferase</keyword>
<keyword evidence="16" id="KW-0479">Metal-binding</keyword>
<dbReference type="GO" id="GO:0004594">
    <property type="term" value="F:pantothenate kinase activity"/>
    <property type="evidence" value="ECO:0007669"/>
    <property type="project" value="UniProtKB-UniRule"/>
</dbReference>
<dbReference type="GO" id="GO:0015937">
    <property type="term" value="P:coenzyme A biosynthetic process"/>
    <property type="evidence" value="ECO:0007669"/>
    <property type="project" value="UniProtKB-UniRule"/>
</dbReference>
<feature type="binding site" evidence="16">
    <location>
        <begin position="9"/>
        <end position="16"/>
    </location>
    <ligand>
        <name>ATP</name>
        <dbReference type="ChEBI" id="CHEBI:30616"/>
    </ligand>
</feature>
<comment type="cofactor">
    <cofactor evidence="2">
        <name>K(+)</name>
        <dbReference type="ChEBI" id="CHEBI:29103"/>
    </cofactor>
</comment>
<dbReference type="GO" id="GO:0005524">
    <property type="term" value="F:ATP binding"/>
    <property type="evidence" value="ECO:0007669"/>
    <property type="project" value="UniProtKB-UniRule"/>
</dbReference>
<protein>
    <recommendedName>
        <fullName evidence="15 16">Type III pantothenate kinase</fullName>
        <ecNumber evidence="6 16">2.7.1.33</ecNumber>
    </recommendedName>
    <alternativeName>
        <fullName evidence="16">PanK-III</fullName>
    </alternativeName>
    <alternativeName>
        <fullName evidence="16">Pantothenic acid kinase</fullName>
    </alternativeName>
</protein>
<dbReference type="HAMAP" id="MF_01274">
    <property type="entry name" value="Pantothen_kinase_3"/>
    <property type="match status" value="1"/>
</dbReference>
<accession>A0A9D2KM84</accession>
<evidence type="ECO:0000256" key="16">
    <source>
        <dbReference type="HAMAP-Rule" id="MF_01274"/>
    </source>
</evidence>
<feature type="binding site" evidence="16">
    <location>
        <begin position="110"/>
        <end position="113"/>
    </location>
    <ligand>
        <name>substrate</name>
    </ligand>
</feature>
<keyword evidence="13 16" id="KW-0173">Coenzyme A biosynthesis</keyword>
<dbReference type="InterPro" id="IPR004619">
    <property type="entry name" value="Type_III_PanK"/>
</dbReference>
<evidence type="ECO:0000256" key="2">
    <source>
        <dbReference type="ARBA" id="ARBA00001958"/>
    </source>
</evidence>
<evidence type="ECO:0000313" key="17">
    <source>
        <dbReference type="EMBL" id="HJA09511.1"/>
    </source>
</evidence>
<comment type="subunit">
    <text evidence="5 16">Homodimer.</text>
</comment>
<evidence type="ECO:0000256" key="5">
    <source>
        <dbReference type="ARBA" id="ARBA00011738"/>
    </source>
</evidence>
<feature type="binding site" evidence="16">
    <location>
        <position position="190"/>
    </location>
    <ligand>
        <name>substrate</name>
    </ligand>
</feature>
<reference evidence="17" key="2">
    <citation type="submission" date="2021-04" db="EMBL/GenBank/DDBJ databases">
        <authorList>
            <person name="Gilroy R."/>
        </authorList>
    </citation>
    <scope>NUCLEOTIDE SEQUENCE</scope>
    <source>
        <strain evidence="17">CHK186-16707</strain>
    </source>
</reference>
<dbReference type="GO" id="GO:0046872">
    <property type="term" value="F:metal ion binding"/>
    <property type="evidence" value="ECO:0007669"/>
    <property type="project" value="UniProtKB-KW"/>
</dbReference>
<dbReference type="CDD" id="cd24015">
    <property type="entry name" value="ASKHA_NBD_PanK-III"/>
    <property type="match status" value="1"/>
</dbReference>
<dbReference type="EMBL" id="DXAN01000032">
    <property type="protein sequence ID" value="HJA09511.1"/>
    <property type="molecule type" value="Genomic_DNA"/>
</dbReference>
<feature type="active site" description="Proton acceptor" evidence="16">
    <location>
        <position position="112"/>
    </location>
</feature>
<comment type="caution">
    <text evidence="17">The sequence shown here is derived from an EMBL/GenBank/DDBJ whole genome shotgun (WGS) entry which is preliminary data.</text>
</comment>
<evidence type="ECO:0000256" key="15">
    <source>
        <dbReference type="ARBA" id="ARBA00040883"/>
    </source>
</evidence>
<dbReference type="SUPFAM" id="SSF53067">
    <property type="entry name" value="Actin-like ATPase domain"/>
    <property type="match status" value="2"/>
</dbReference>
<comment type="cofactor">
    <cofactor evidence="16">
        <name>NH4(+)</name>
        <dbReference type="ChEBI" id="CHEBI:28938"/>
    </cofactor>
    <cofactor evidence="16">
        <name>K(+)</name>
        <dbReference type="ChEBI" id="CHEBI:29103"/>
    </cofactor>
    <text evidence="16">A monovalent cation. Ammonium or potassium.</text>
</comment>
<evidence type="ECO:0000256" key="13">
    <source>
        <dbReference type="ARBA" id="ARBA00022993"/>
    </source>
</evidence>
<gene>
    <name evidence="16" type="primary">coaX</name>
    <name evidence="17" type="ORF">H9962_10060</name>
</gene>
<evidence type="ECO:0000256" key="3">
    <source>
        <dbReference type="ARBA" id="ARBA00004496"/>
    </source>
</evidence>
<dbReference type="GO" id="GO:0005737">
    <property type="term" value="C:cytoplasm"/>
    <property type="evidence" value="ECO:0007669"/>
    <property type="project" value="UniProtKB-SubCell"/>
</dbReference>
<evidence type="ECO:0000256" key="4">
    <source>
        <dbReference type="ARBA" id="ARBA00005225"/>
    </source>
</evidence>
<evidence type="ECO:0000256" key="14">
    <source>
        <dbReference type="ARBA" id="ARBA00038036"/>
    </source>
</evidence>
<dbReference type="EC" id="2.7.1.33" evidence="6 16"/>
<dbReference type="PANTHER" id="PTHR34265:SF1">
    <property type="entry name" value="TYPE III PANTOTHENATE KINASE"/>
    <property type="match status" value="1"/>
</dbReference>
<comment type="pathway">
    <text evidence="4 16">Cofactor biosynthesis; coenzyme A biosynthesis; CoA from (R)-pantothenate: step 1/5.</text>
</comment>
<evidence type="ECO:0000256" key="12">
    <source>
        <dbReference type="ARBA" id="ARBA00022958"/>
    </source>
</evidence>
<comment type="similarity">
    <text evidence="14 16">Belongs to the type III pantothenate kinase family.</text>
</comment>
<reference evidence="17" key="1">
    <citation type="journal article" date="2021" name="PeerJ">
        <title>Extensive microbial diversity within the chicken gut microbiome revealed by metagenomics and culture.</title>
        <authorList>
            <person name="Gilroy R."/>
            <person name="Ravi A."/>
            <person name="Getino M."/>
            <person name="Pursley I."/>
            <person name="Horton D.L."/>
            <person name="Alikhan N.F."/>
            <person name="Baker D."/>
            <person name="Gharbi K."/>
            <person name="Hall N."/>
            <person name="Watson M."/>
            <person name="Adriaenssens E.M."/>
            <person name="Foster-Nyarko E."/>
            <person name="Jarju S."/>
            <person name="Secka A."/>
            <person name="Antonio M."/>
            <person name="Oren A."/>
            <person name="Chaudhuri R.R."/>
            <person name="La Ragione R."/>
            <person name="Hildebrand F."/>
            <person name="Pallen M.J."/>
        </authorList>
    </citation>
    <scope>NUCLEOTIDE SEQUENCE</scope>
    <source>
        <strain evidence="17">CHK186-16707</strain>
    </source>
</reference>
<feature type="binding site" evidence="16">
    <location>
        <position position="103"/>
    </location>
    <ligand>
        <name>substrate</name>
    </ligand>
</feature>
<keyword evidence="7 16" id="KW-0963">Cytoplasm</keyword>
<dbReference type="AlphaFoldDB" id="A0A9D2KM84"/>
<name>A0A9D2KM84_9BACT</name>